<organism evidence="3 4">
    <name type="scientific">Acorus gramineus</name>
    <name type="common">Dwarf sweet flag</name>
    <dbReference type="NCBI Taxonomy" id="55184"/>
    <lineage>
        <taxon>Eukaryota</taxon>
        <taxon>Viridiplantae</taxon>
        <taxon>Streptophyta</taxon>
        <taxon>Embryophyta</taxon>
        <taxon>Tracheophyta</taxon>
        <taxon>Spermatophyta</taxon>
        <taxon>Magnoliopsida</taxon>
        <taxon>Liliopsida</taxon>
        <taxon>Acoraceae</taxon>
        <taxon>Acorus</taxon>
    </lineage>
</organism>
<keyword evidence="2" id="KW-1133">Transmembrane helix</keyword>
<accession>A0AAV9AUB5</accession>
<feature type="compositionally biased region" description="Polar residues" evidence="1">
    <location>
        <begin position="111"/>
        <end position="122"/>
    </location>
</feature>
<feature type="transmembrane region" description="Helical" evidence="2">
    <location>
        <begin position="55"/>
        <end position="77"/>
    </location>
</feature>
<evidence type="ECO:0000313" key="3">
    <source>
        <dbReference type="EMBL" id="KAK1267870.1"/>
    </source>
</evidence>
<keyword evidence="4" id="KW-1185">Reference proteome</keyword>
<gene>
    <name evidence="3" type="ORF">QJS04_geneDACA013935</name>
</gene>
<reference evidence="3" key="1">
    <citation type="journal article" date="2023" name="Nat. Commun.">
        <title>Diploid and tetraploid genomes of Acorus and the evolution of monocots.</title>
        <authorList>
            <person name="Ma L."/>
            <person name="Liu K.W."/>
            <person name="Li Z."/>
            <person name="Hsiao Y.Y."/>
            <person name="Qi Y."/>
            <person name="Fu T."/>
            <person name="Tang G.D."/>
            <person name="Zhang D."/>
            <person name="Sun W.H."/>
            <person name="Liu D.K."/>
            <person name="Li Y."/>
            <person name="Chen G.Z."/>
            <person name="Liu X.D."/>
            <person name="Liao X.Y."/>
            <person name="Jiang Y.T."/>
            <person name="Yu X."/>
            <person name="Hao Y."/>
            <person name="Huang J."/>
            <person name="Zhao X.W."/>
            <person name="Ke S."/>
            <person name="Chen Y.Y."/>
            <person name="Wu W.L."/>
            <person name="Hsu J.L."/>
            <person name="Lin Y.F."/>
            <person name="Huang M.D."/>
            <person name="Li C.Y."/>
            <person name="Huang L."/>
            <person name="Wang Z.W."/>
            <person name="Zhao X."/>
            <person name="Zhong W.Y."/>
            <person name="Peng D.H."/>
            <person name="Ahmad S."/>
            <person name="Lan S."/>
            <person name="Zhang J.S."/>
            <person name="Tsai W.C."/>
            <person name="Van de Peer Y."/>
            <person name="Liu Z.J."/>
        </authorList>
    </citation>
    <scope>NUCLEOTIDE SEQUENCE</scope>
    <source>
        <strain evidence="3">SCP</strain>
    </source>
</reference>
<evidence type="ECO:0000313" key="4">
    <source>
        <dbReference type="Proteomes" id="UP001179952"/>
    </source>
</evidence>
<dbReference type="Proteomes" id="UP001179952">
    <property type="component" value="Unassembled WGS sequence"/>
</dbReference>
<reference evidence="3" key="2">
    <citation type="submission" date="2023-06" db="EMBL/GenBank/DDBJ databases">
        <authorList>
            <person name="Ma L."/>
            <person name="Liu K.-W."/>
            <person name="Li Z."/>
            <person name="Hsiao Y.-Y."/>
            <person name="Qi Y."/>
            <person name="Fu T."/>
            <person name="Tang G."/>
            <person name="Zhang D."/>
            <person name="Sun W.-H."/>
            <person name="Liu D.-K."/>
            <person name="Li Y."/>
            <person name="Chen G.-Z."/>
            <person name="Liu X.-D."/>
            <person name="Liao X.-Y."/>
            <person name="Jiang Y.-T."/>
            <person name="Yu X."/>
            <person name="Hao Y."/>
            <person name="Huang J."/>
            <person name="Zhao X.-W."/>
            <person name="Ke S."/>
            <person name="Chen Y.-Y."/>
            <person name="Wu W.-L."/>
            <person name="Hsu J.-L."/>
            <person name="Lin Y.-F."/>
            <person name="Huang M.-D."/>
            <person name="Li C.-Y."/>
            <person name="Huang L."/>
            <person name="Wang Z.-W."/>
            <person name="Zhao X."/>
            <person name="Zhong W.-Y."/>
            <person name="Peng D.-H."/>
            <person name="Ahmad S."/>
            <person name="Lan S."/>
            <person name="Zhang J.-S."/>
            <person name="Tsai W.-C."/>
            <person name="Van De Peer Y."/>
            <person name="Liu Z.-J."/>
        </authorList>
    </citation>
    <scope>NUCLEOTIDE SEQUENCE</scope>
    <source>
        <strain evidence="3">SCP</strain>
        <tissue evidence="3">Leaves</tissue>
    </source>
</reference>
<name>A0AAV9AUB5_ACOGR</name>
<dbReference type="AlphaFoldDB" id="A0AAV9AUB5"/>
<keyword evidence="2" id="KW-0812">Transmembrane</keyword>
<proteinExistence type="predicted"/>
<protein>
    <submittedName>
        <fullName evidence="3">Uncharacterized protein</fullName>
    </submittedName>
</protein>
<sequence>MRWDRPRTEAETLAGSWTAISSNAPSDHESTVPILRLLRLLPCVLVRPPRNRLKIPSALSTLLTYFAVVWGFVYDVIADPPRSGRRGPSVRWWFSLGGSTGSTSSRGSRRNSCLCSAGSGSS</sequence>
<dbReference type="EMBL" id="JAUJYN010000006">
    <property type="protein sequence ID" value="KAK1267870.1"/>
    <property type="molecule type" value="Genomic_DNA"/>
</dbReference>
<evidence type="ECO:0000256" key="2">
    <source>
        <dbReference type="SAM" id="Phobius"/>
    </source>
</evidence>
<evidence type="ECO:0000256" key="1">
    <source>
        <dbReference type="SAM" id="MobiDB-lite"/>
    </source>
</evidence>
<feature type="region of interest" description="Disordered" evidence="1">
    <location>
        <begin position="98"/>
        <end position="122"/>
    </location>
</feature>
<comment type="caution">
    <text evidence="3">The sequence shown here is derived from an EMBL/GenBank/DDBJ whole genome shotgun (WGS) entry which is preliminary data.</text>
</comment>
<keyword evidence="2" id="KW-0472">Membrane</keyword>